<name>A0A8H3G0R0_9LECA</name>
<evidence type="ECO:0000256" key="1">
    <source>
        <dbReference type="SAM" id="MobiDB-lite"/>
    </source>
</evidence>
<gene>
    <name evidence="2" type="ORF">IMSHALPRED_009747</name>
</gene>
<keyword evidence="3" id="KW-1185">Reference proteome</keyword>
<dbReference type="Proteomes" id="UP000664534">
    <property type="component" value="Unassembled WGS sequence"/>
</dbReference>
<evidence type="ECO:0000313" key="2">
    <source>
        <dbReference type="EMBL" id="CAF9934533.1"/>
    </source>
</evidence>
<proteinExistence type="predicted"/>
<feature type="compositionally biased region" description="Polar residues" evidence="1">
    <location>
        <begin position="1"/>
        <end position="19"/>
    </location>
</feature>
<feature type="region of interest" description="Disordered" evidence="1">
    <location>
        <begin position="298"/>
        <end position="354"/>
    </location>
</feature>
<feature type="region of interest" description="Disordered" evidence="1">
    <location>
        <begin position="1"/>
        <end position="36"/>
    </location>
</feature>
<feature type="region of interest" description="Disordered" evidence="1">
    <location>
        <begin position="548"/>
        <end position="613"/>
    </location>
</feature>
<dbReference type="OrthoDB" id="5348779at2759"/>
<evidence type="ECO:0000313" key="3">
    <source>
        <dbReference type="Proteomes" id="UP000664534"/>
    </source>
</evidence>
<protein>
    <submittedName>
        <fullName evidence="2">Uncharacterized protein</fullName>
    </submittedName>
</protein>
<reference evidence="2" key="1">
    <citation type="submission" date="2021-03" db="EMBL/GenBank/DDBJ databases">
        <authorList>
            <person name="Tagirdzhanova G."/>
        </authorList>
    </citation>
    <scope>NUCLEOTIDE SEQUENCE</scope>
</reference>
<feature type="compositionally biased region" description="Polar residues" evidence="1">
    <location>
        <begin position="27"/>
        <end position="36"/>
    </location>
</feature>
<feature type="region of interest" description="Disordered" evidence="1">
    <location>
        <begin position="224"/>
        <end position="277"/>
    </location>
</feature>
<comment type="caution">
    <text evidence="2">The sequence shown here is derived from an EMBL/GenBank/DDBJ whole genome shotgun (WGS) entry which is preliminary data.</text>
</comment>
<accession>A0A8H3G0R0</accession>
<organism evidence="2 3">
    <name type="scientific">Imshaugia aleurites</name>
    <dbReference type="NCBI Taxonomy" id="172621"/>
    <lineage>
        <taxon>Eukaryota</taxon>
        <taxon>Fungi</taxon>
        <taxon>Dikarya</taxon>
        <taxon>Ascomycota</taxon>
        <taxon>Pezizomycotina</taxon>
        <taxon>Lecanoromycetes</taxon>
        <taxon>OSLEUM clade</taxon>
        <taxon>Lecanoromycetidae</taxon>
        <taxon>Lecanorales</taxon>
        <taxon>Lecanorineae</taxon>
        <taxon>Parmeliaceae</taxon>
        <taxon>Imshaugia</taxon>
    </lineage>
</organism>
<dbReference type="EMBL" id="CAJPDT010000077">
    <property type="protein sequence ID" value="CAF9934533.1"/>
    <property type="molecule type" value="Genomic_DNA"/>
</dbReference>
<dbReference type="AlphaFoldDB" id="A0A8H3G0R0"/>
<sequence length="613" mass="68617">MLIFNANPTQGDHSTFSQIQDHHQRQRTVSSYPDPTSLNLQTFPGRQQASLDQSSSYNTNFRSQVPDAYQPSFQPRPISNRQLALAPGYNMAQQSLYNSNCLPQMPDANDDCVFPNFTGDAQLAPIPGYMAQQSLYNYNLQPQMPDANDDDHLPNFMRDAPLAPIPGHDMAAYQSPYQSLPQMTATTLGYPTNPYAMHVGYHNATPQTPSNYPNLGKEKTLSDQFEQGAKRRRCSKRTGSQTQSPKYAPERSTPDVKQTMLPPDFNNASYSRDANSHAANNAASESIYSVDYPSEFDPQNIYPRDGLFPSEQGELYNTPLAQRPGPSEETPERSTRKKVVPPRPAHGRLSAAKKREQEGLLGIKTERGALYVLVHDDWRRAEYHVKIRERLIQLDSQQPGAPVFQQGMSVDITSYSPFTASWTDDPMTVRDLKGRPVLLMDNQPDDWEEHRNGKFLIVDGLVLLDQDHHPIKDYPGVPLTVCSQPHPGFVEGLRRTYGMTHYDVLSRLDRVKHFTRGSRALGYTAFTNRVSKYLASLGLGHWHPKGQSGANIPVPAVANTTPDDHPRGPLPAEEHNTHMSTPPNGDITGDEPIVGDNLEGTDLRDWDKADFEI</sequence>
<feature type="compositionally biased region" description="Basic and acidic residues" evidence="1">
    <location>
        <begin position="601"/>
        <end position="613"/>
    </location>
</feature>
<feature type="compositionally biased region" description="Basic and acidic residues" evidence="1">
    <location>
        <begin position="562"/>
        <end position="577"/>
    </location>
</feature>